<proteinExistence type="predicted"/>
<comment type="caution">
    <text evidence="3">The sequence shown here is derived from an EMBL/GenBank/DDBJ whole genome shotgun (WGS) entry which is preliminary data.</text>
</comment>
<feature type="region of interest" description="Disordered" evidence="1">
    <location>
        <begin position="1"/>
        <end position="41"/>
    </location>
</feature>
<feature type="domain" description="Methyltransferase type 11" evidence="2">
    <location>
        <begin position="65"/>
        <end position="167"/>
    </location>
</feature>
<feature type="compositionally biased region" description="Basic residues" evidence="1">
    <location>
        <begin position="15"/>
        <end position="26"/>
    </location>
</feature>
<evidence type="ECO:0000256" key="1">
    <source>
        <dbReference type="SAM" id="MobiDB-lite"/>
    </source>
</evidence>
<dbReference type="PANTHER" id="PTHR43591">
    <property type="entry name" value="METHYLTRANSFERASE"/>
    <property type="match status" value="1"/>
</dbReference>
<sequence length="284" mass="30684">MTGRWSGTPGGWSRCARRRRTARPSRSRASAFARGGRGDRTPRREAAVLTVDFGRLPVGPGDRVLDLGCGGGRHSFEALRRGADVVAFDQDAAELEKVAGMFAAMDKAGEIPVGATGETLVGDALAMPFEDGRFDRVIAAEVLEHIPDDVAAIAEIVRVLKPGGRVAVTVPSFLPERVCWALDEDYHTAPGGHVRIYTLAELAAKLKSAGLEVGGHHYAHGLHTPYWWLKCAVGVNNDDHPLAKAYHELLVWDIMERPLVTRLAEAVLNPVIGKSVVLYARKSA</sequence>
<organism evidence="3 4">
    <name type="scientific">Spongiactinospora gelatinilytica</name>
    <dbReference type="NCBI Taxonomy" id="2666298"/>
    <lineage>
        <taxon>Bacteria</taxon>
        <taxon>Bacillati</taxon>
        <taxon>Actinomycetota</taxon>
        <taxon>Actinomycetes</taxon>
        <taxon>Streptosporangiales</taxon>
        <taxon>Streptosporangiaceae</taxon>
        <taxon>Spongiactinospora</taxon>
    </lineage>
</organism>
<gene>
    <name evidence="3" type="ORF">C1I98_35470</name>
</gene>
<dbReference type="GO" id="GO:0032259">
    <property type="term" value="P:methylation"/>
    <property type="evidence" value="ECO:0007669"/>
    <property type="project" value="UniProtKB-KW"/>
</dbReference>
<evidence type="ECO:0000313" key="3">
    <source>
        <dbReference type="EMBL" id="PZG24544.1"/>
    </source>
</evidence>
<dbReference type="Proteomes" id="UP000248544">
    <property type="component" value="Unassembled WGS sequence"/>
</dbReference>
<accession>A0A2W2GCR1</accession>
<keyword evidence="3" id="KW-0489">Methyltransferase</keyword>
<dbReference type="SUPFAM" id="SSF53335">
    <property type="entry name" value="S-adenosyl-L-methionine-dependent methyltransferases"/>
    <property type="match status" value="1"/>
</dbReference>
<reference evidence="3 4" key="1">
    <citation type="submission" date="2018-01" db="EMBL/GenBank/DDBJ databases">
        <title>Draft genome sequence of Sphaerisporangium sp. 7K107.</title>
        <authorList>
            <person name="Sahin N."/>
            <person name="Saygin H."/>
            <person name="Ay H."/>
        </authorList>
    </citation>
    <scope>NUCLEOTIDE SEQUENCE [LARGE SCALE GENOMIC DNA]</scope>
    <source>
        <strain evidence="3 4">7K107</strain>
    </source>
</reference>
<protein>
    <submittedName>
        <fullName evidence="3">SAM-dependent methyltransferase</fullName>
    </submittedName>
</protein>
<dbReference type="GO" id="GO:0008757">
    <property type="term" value="F:S-adenosylmethionine-dependent methyltransferase activity"/>
    <property type="evidence" value="ECO:0007669"/>
    <property type="project" value="InterPro"/>
</dbReference>
<name>A0A2W2GCR1_9ACTN</name>
<evidence type="ECO:0000259" key="2">
    <source>
        <dbReference type="Pfam" id="PF08241"/>
    </source>
</evidence>
<dbReference type="Gene3D" id="3.40.50.150">
    <property type="entry name" value="Vaccinia Virus protein VP39"/>
    <property type="match status" value="1"/>
</dbReference>
<dbReference type="InterPro" id="IPR013216">
    <property type="entry name" value="Methyltransf_11"/>
</dbReference>
<evidence type="ECO:0000313" key="4">
    <source>
        <dbReference type="Proteomes" id="UP000248544"/>
    </source>
</evidence>
<dbReference type="AlphaFoldDB" id="A0A2W2GCR1"/>
<dbReference type="EMBL" id="POUA01000492">
    <property type="protein sequence ID" value="PZG24544.1"/>
    <property type="molecule type" value="Genomic_DNA"/>
</dbReference>
<keyword evidence="3" id="KW-0808">Transferase</keyword>
<keyword evidence="4" id="KW-1185">Reference proteome</keyword>
<dbReference type="Pfam" id="PF08241">
    <property type="entry name" value="Methyltransf_11"/>
    <property type="match status" value="1"/>
</dbReference>
<dbReference type="InterPro" id="IPR029063">
    <property type="entry name" value="SAM-dependent_MTases_sf"/>
</dbReference>
<dbReference type="CDD" id="cd02440">
    <property type="entry name" value="AdoMet_MTases"/>
    <property type="match status" value="1"/>
</dbReference>